<evidence type="ECO:0000256" key="2">
    <source>
        <dbReference type="ARBA" id="ARBA00023136"/>
    </source>
</evidence>
<feature type="chain" id="PRO_5047214949" evidence="5">
    <location>
        <begin position="24"/>
        <end position="936"/>
    </location>
</feature>
<keyword evidence="4" id="KW-0798">TonB box</keyword>
<dbReference type="PANTHER" id="PTHR40980:SF5">
    <property type="entry name" value="TONB-DEPENDENT RECEPTOR"/>
    <property type="match status" value="1"/>
</dbReference>
<dbReference type="Gene3D" id="2.40.170.20">
    <property type="entry name" value="TonB-dependent receptor, beta-barrel domain"/>
    <property type="match status" value="1"/>
</dbReference>
<protein>
    <submittedName>
        <fullName evidence="8">TonB-dependent receptor</fullName>
    </submittedName>
</protein>
<dbReference type="InterPro" id="IPR037066">
    <property type="entry name" value="Plug_dom_sf"/>
</dbReference>
<reference evidence="8 9" key="1">
    <citation type="submission" date="2022-07" db="EMBL/GenBank/DDBJ databases">
        <title>Mucilaginibacter sp. JC4.</title>
        <authorList>
            <person name="Le V."/>
            <person name="Ko S.-R."/>
            <person name="Ahn C.-Y."/>
            <person name="Oh H.-M."/>
        </authorList>
    </citation>
    <scope>NUCLEOTIDE SEQUENCE [LARGE SCALE GENOMIC DNA]</scope>
    <source>
        <strain evidence="8 9">JC4</strain>
    </source>
</reference>
<feature type="domain" description="TonB-dependent receptor plug" evidence="7">
    <location>
        <begin position="137"/>
        <end position="234"/>
    </location>
</feature>
<evidence type="ECO:0000256" key="3">
    <source>
        <dbReference type="ARBA" id="ARBA00023237"/>
    </source>
</evidence>
<evidence type="ECO:0000313" key="8">
    <source>
        <dbReference type="EMBL" id="MCQ6958146.1"/>
    </source>
</evidence>
<gene>
    <name evidence="8" type="ORF">NPE20_09265</name>
</gene>
<dbReference type="Pfam" id="PF07715">
    <property type="entry name" value="Plug"/>
    <property type="match status" value="1"/>
</dbReference>
<comment type="similarity">
    <text evidence="4">Belongs to the TonB-dependent receptor family.</text>
</comment>
<keyword evidence="5" id="KW-0732">Signal</keyword>
<dbReference type="InterPro" id="IPR000531">
    <property type="entry name" value="Beta-barrel_TonB"/>
</dbReference>
<organism evidence="8 9">
    <name type="scientific">Mucilaginibacter aquariorum</name>
    <dbReference type="NCBI Taxonomy" id="2967225"/>
    <lineage>
        <taxon>Bacteria</taxon>
        <taxon>Pseudomonadati</taxon>
        <taxon>Bacteroidota</taxon>
        <taxon>Sphingobacteriia</taxon>
        <taxon>Sphingobacteriales</taxon>
        <taxon>Sphingobacteriaceae</taxon>
        <taxon>Mucilaginibacter</taxon>
    </lineage>
</organism>
<keyword evidence="9" id="KW-1185">Reference proteome</keyword>
<keyword evidence="8" id="KW-0675">Receptor</keyword>
<proteinExistence type="inferred from homology"/>
<feature type="domain" description="TonB-dependent receptor-like beta-barrel" evidence="6">
    <location>
        <begin position="522"/>
        <end position="874"/>
    </location>
</feature>
<evidence type="ECO:0000256" key="5">
    <source>
        <dbReference type="SAM" id="SignalP"/>
    </source>
</evidence>
<keyword evidence="2 4" id="KW-0472">Membrane</keyword>
<dbReference type="Pfam" id="PF00593">
    <property type="entry name" value="TonB_dep_Rec_b-barrel"/>
    <property type="match status" value="1"/>
</dbReference>
<dbReference type="Pfam" id="PF13715">
    <property type="entry name" value="CarbopepD_reg_2"/>
    <property type="match status" value="1"/>
</dbReference>
<dbReference type="EMBL" id="JANHOH010000001">
    <property type="protein sequence ID" value="MCQ6958146.1"/>
    <property type="molecule type" value="Genomic_DNA"/>
</dbReference>
<evidence type="ECO:0000256" key="1">
    <source>
        <dbReference type="ARBA" id="ARBA00004442"/>
    </source>
</evidence>
<evidence type="ECO:0000313" key="9">
    <source>
        <dbReference type="Proteomes" id="UP001204376"/>
    </source>
</evidence>
<dbReference type="InterPro" id="IPR036942">
    <property type="entry name" value="Beta-barrel_TonB_sf"/>
</dbReference>
<dbReference type="Gene3D" id="2.60.40.1120">
    <property type="entry name" value="Carboxypeptidase-like, regulatory domain"/>
    <property type="match status" value="1"/>
</dbReference>
<dbReference type="SUPFAM" id="SSF56935">
    <property type="entry name" value="Porins"/>
    <property type="match status" value="1"/>
</dbReference>
<keyword evidence="3" id="KW-0998">Cell outer membrane</keyword>
<evidence type="ECO:0000259" key="6">
    <source>
        <dbReference type="Pfam" id="PF00593"/>
    </source>
</evidence>
<comment type="caution">
    <text evidence="8">The sequence shown here is derived from an EMBL/GenBank/DDBJ whole genome shotgun (WGS) entry which is preliminary data.</text>
</comment>
<comment type="subcellular location">
    <subcellularLocation>
        <location evidence="1 4">Cell outer membrane</location>
    </subcellularLocation>
</comment>
<feature type="signal peptide" evidence="5">
    <location>
        <begin position="1"/>
        <end position="23"/>
    </location>
</feature>
<dbReference type="InterPro" id="IPR008969">
    <property type="entry name" value="CarboxyPept-like_regulatory"/>
</dbReference>
<dbReference type="InterPro" id="IPR012910">
    <property type="entry name" value="Plug_dom"/>
</dbReference>
<name>A0ABT1T1J5_9SPHI</name>
<accession>A0ABT1T1J5</accession>
<evidence type="ECO:0000256" key="4">
    <source>
        <dbReference type="RuleBase" id="RU003357"/>
    </source>
</evidence>
<evidence type="ECO:0000259" key="7">
    <source>
        <dbReference type="Pfam" id="PF07715"/>
    </source>
</evidence>
<dbReference type="RefSeq" id="WP_256538327.1">
    <property type="nucleotide sequence ID" value="NZ_JANHOH010000001.1"/>
</dbReference>
<dbReference type="SUPFAM" id="SSF49464">
    <property type="entry name" value="Carboxypeptidase regulatory domain-like"/>
    <property type="match status" value="1"/>
</dbReference>
<dbReference type="Proteomes" id="UP001204376">
    <property type="component" value="Unassembled WGS sequence"/>
</dbReference>
<dbReference type="Gene3D" id="2.170.130.10">
    <property type="entry name" value="TonB-dependent receptor, plug domain"/>
    <property type="match status" value="1"/>
</dbReference>
<dbReference type="PANTHER" id="PTHR40980">
    <property type="entry name" value="PLUG DOMAIN-CONTAINING PROTEIN"/>
    <property type="match status" value="1"/>
</dbReference>
<sequence length="936" mass="104085">MKKVISAITALFVLTLTAGNLFAQTTGRISGKVIDQKNSETLIGATVNIEGTTKASATDADGHYVLSGLAPGKYTILIRYIGYQSKTVSDIEVKAGANTPLDVTLGQAQSQALNEVVIKATYRQASVGALYARQKNSIQVSDGISSDIIRRSPDRNTGDVLKRIGGTSVQDGKFVVIRGLAERYNNNLLNGSVLPSSEPDKKAFSYDIIPASLIDNIVVYKTATPDLPGDFAGGAINTITKDIPDSKFMETTLSIGYNSKATFKNDFIDPQPSGKYDFLGFSDDSRKLPPVYADNKAIYTSGTTNNQKIAIAQQFPNTFGSKTITTIPNINFQFVTGNSKVLKNEGRLGYNFALNYSTGYRESTGDRTQYNVSAPDQLPLYSFDRNIFSSTKTLGGLFSLGYTTSRTKLVFRNLFNNDFSKDYEQTNNALNRDGDPNNPIHYRGFSSEVTQNGVLSSVLEGQHTIGERKIIVDWAGSYGLSYRKQPDQRIVTIFSAPDGGEYLSLPSENSPLSNILGRVYSNLNENIYSGKINVTYPFKWLNQPQKIKAGGLYTYRDRDFTIDALGYVDIVGNGKSIQLANGTNIENVFSPQSIANNNIAFSRIDLQSTDYVGTSKLNSGYLMLDNKFSDKLHLVWGARVERYEQKLAATGKAVQNYVNTDILPSANLSYALTEKSNLRASFYKSVNRPEFRELADFRYFDYQNNFNISGNKNLVRSTISNADLRYEIFPSSGEIISVSAFYKKFTNPIEQVNLDNDVLSYDNAVSAEDFGAEVELRKKLNFISENGLFKNLTFYVNASYINAKVKFRNREEAKTPLQGQSPYLINSGLFYAPESGSFTFNVLYNRIGERLRFRGVDPHTDIYEKPRDVIDFQVSKRLFKNGELKLTLSDILAQTNALYYNIGDVNKIAYSAATDKIIQNRFNGFTTNLSFKYSFK</sequence>